<gene>
    <name evidence="3" type="ORF">HER31_13935</name>
</gene>
<evidence type="ECO:0000313" key="4">
    <source>
        <dbReference type="Proteomes" id="UP000501602"/>
    </source>
</evidence>
<name>A0A6H1UFL6_9GAMM</name>
<protein>
    <submittedName>
        <fullName evidence="3">DM13 domain-containing protein</fullName>
    </submittedName>
</protein>
<dbReference type="AlphaFoldDB" id="A0A6H1UFL6"/>
<dbReference type="KEGG" id="fes:HER31_13935"/>
<evidence type="ECO:0000259" key="2">
    <source>
        <dbReference type="PROSITE" id="PS51549"/>
    </source>
</evidence>
<evidence type="ECO:0000256" key="1">
    <source>
        <dbReference type="SAM" id="Phobius"/>
    </source>
</evidence>
<organism evidence="3 4">
    <name type="scientific">Ferrimonas lipolytica</name>
    <dbReference type="NCBI Taxonomy" id="2724191"/>
    <lineage>
        <taxon>Bacteria</taxon>
        <taxon>Pseudomonadati</taxon>
        <taxon>Pseudomonadota</taxon>
        <taxon>Gammaproteobacteria</taxon>
        <taxon>Alteromonadales</taxon>
        <taxon>Ferrimonadaceae</taxon>
        <taxon>Ferrimonas</taxon>
    </lineage>
</organism>
<sequence>MKALRTILTHGVAMLVGIALGIYLLPLLTETPAPSSATMALVQAEAQYVAQFERERTDSDLLHWGEGQLLLGEGSIGFRGELAPGPDYRLYLSPRFVETEHEFLALQGEMVAIGSISSFDGFALPVPNGVEVGSYQAAIVWCESFQQFITSGVIRPRQSD</sequence>
<reference evidence="3 4" key="1">
    <citation type="submission" date="2020-04" db="EMBL/GenBank/DDBJ databases">
        <title>Ferrimonas sp. S7 isolated from sea water.</title>
        <authorList>
            <person name="Bae S.S."/>
            <person name="Baek K."/>
        </authorList>
    </citation>
    <scope>NUCLEOTIDE SEQUENCE [LARGE SCALE GENOMIC DNA]</scope>
    <source>
        <strain evidence="3 4">S7</strain>
    </source>
</reference>
<keyword evidence="1" id="KW-1133">Transmembrane helix</keyword>
<dbReference type="EMBL" id="CP051180">
    <property type="protein sequence ID" value="QIZ77897.1"/>
    <property type="molecule type" value="Genomic_DNA"/>
</dbReference>
<keyword evidence="1" id="KW-0812">Transmembrane</keyword>
<feature type="transmembrane region" description="Helical" evidence="1">
    <location>
        <begin position="7"/>
        <end position="28"/>
    </location>
</feature>
<feature type="domain" description="DM13" evidence="2">
    <location>
        <begin position="50"/>
        <end position="155"/>
    </location>
</feature>
<dbReference type="InterPro" id="IPR019545">
    <property type="entry name" value="DM13_domain"/>
</dbReference>
<proteinExistence type="predicted"/>
<dbReference type="Proteomes" id="UP000501602">
    <property type="component" value="Chromosome"/>
</dbReference>
<accession>A0A6H1UFL6</accession>
<evidence type="ECO:0000313" key="3">
    <source>
        <dbReference type="EMBL" id="QIZ77897.1"/>
    </source>
</evidence>
<keyword evidence="4" id="KW-1185">Reference proteome</keyword>
<dbReference type="PROSITE" id="PS51549">
    <property type="entry name" value="DM13"/>
    <property type="match status" value="1"/>
</dbReference>
<dbReference type="Pfam" id="PF10517">
    <property type="entry name" value="DM13"/>
    <property type="match status" value="1"/>
</dbReference>
<dbReference type="RefSeq" id="WP_168661330.1">
    <property type="nucleotide sequence ID" value="NZ_CP051180.1"/>
</dbReference>
<keyword evidence="1" id="KW-0472">Membrane</keyword>